<evidence type="ECO:0008006" key="3">
    <source>
        <dbReference type="Google" id="ProtNLM"/>
    </source>
</evidence>
<evidence type="ECO:0000313" key="2">
    <source>
        <dbReference type="Proteomes" id="UP000065641"/>
    </source>
</evidence>
<organism evidence="1 2">
    <name type="scientific">Pseudohongiella spirulinae</name>
    <dbReference type="NCBI Taxonomy" id="1249552"/>
    <lineage>
        <taxon>Bacteria</taxon>
        <taxon>Pseudomonadati</taxon>
        <taxon>Pseudomonadota</taxon>
        <taxon>Gammaproteobacteria</taxon>
        <taxon>Pseudomonadales</taxon>
        <taxon>Pseudohongiellaceae</taxon>
        <taxon>Pseudohongiella</taxon>
    </lineage>
</organism>
<dbReference type="NCBIfam" id="NF040576">
    <property type="entry name" value="T2SS_GspM_XpsM"/>
    <property type="match status" value="1"/>
</dbReference>
<name>A0A0S2K8R4_9GAMM</name>
<reference evidence="1 2" key="1">
    <citation type="submission" date="2015-11" db="EMBL/GenBank/DDBJ databases">
        <authorList>
            <person name="Zhang Y."/>
            <person name="Guo Z."/>
        </authorList>
    </citation>
    <scope>NUCLEOTIDE SEQUENCE [LARGE SCALE GENOMIC DNA]</scope>
    <source>
        <strain evidence="1 2">KCTC 32221</strain>
    </source>
</reference>
<dbReference type="AlphaFoldDB" id="A0A0S2K8R4"/>
<dbReference type="KEGG" id="pspi:PS2015_45"/>
<dbReference type="InterPro" id="IPR034756">
    <property type="entry name" value="T2SSM_b"/>
</dbReference>
<dbReference type="Pfam" id="PF10741">
    <property type="entry name" value="T2SSM_b"/>
    <property type="match status" value="1"/>
</dbReference>
<keyword evidence="2" id="KW-1185">Reference proteome</keyword>
<evidence type="ECO:0000313" key="1">
    <source>
        <dbReference type="EMBL" id="ALO44743.1"/>
    </source>
</evidence>
<sequence length="184" mass="20704">MMRQLTAREKTILRAALVVALLWLVSNGVPQLRSIHQERALNISQLRDSIDREQRLIDDAEQWAQRRQSTEAQEPDLQNKVFSGSSTAMLTAAIQRQLRQLASEAGVNITSTRLAETSQSGDWLQMQQSVSFTTTDQTAIMRLLQQLENSQPYLGVVDFSLRRARNQFTGELTVVGFSREAGDA</sequence>
<dbReference type="Proteomes" id="UP000065641">
    <property type="component" value="Chromosome"/>
</dbReference>
<protein>
    <recommendedName>
        <fullName evidence="3">General secretion pathway protein M</fullName>
    </recommendedName>
</protein>
<dbReference type="RefSeq" id="WP_058020278.1">
    <property type="nucleotide sequence ID" value="NZ_CP013189.1"/>
</dbReference>
<accession>A0A0S2K8R4</accession>
<gene>
    <name evidence="1" type="ORF">PS2015_45</name>
</gene>
<proteinExistence type="predicted"/>
<dbReference type="STRING" id="1249552.PS2015_45"/>
<dbReference type="EMBL" id="CP013189">
    <property type="protein sequence ID" value="ALO44743.1"/>
    <property type="molecule type" value="Genomic_DNA"/>
</dbReference>